<gene>
    <name evidence="2" type="ordered locus">Deipe_4418</name>
</gene>
<dbReference type="SUPFAM" id="SSF53597">
    <property type="entry name" value="Dihydrofolate reductase-like"/>
    <property type="match status" value="1"/>
</dbReference>
<organism evidence="2 3">
    <name type="scientific">Deinococcus peraridilitoris (strain DSM 19664 / LMG 22246 / CIP 109416 / KR-200)</name>
    <dbReference type="NCBI Taxonomy" id="937777"/>
    <lineage>
        <taxon>Bacteria</taxon>
        <taxon>Thermotogati</taxon>
        <taxon>Deinococcota</taxon>
        <taxon>Deinococci</taxon>
        <taxon>Deinococcales</taxon>
        <taxon>Deinococcaceae</taxon>
        <taxon>Deinococcus</taxon>
    </lineage>
</organism>
<dbReference type="GO" id="GO:0009231">
    <property type="term" value="P:riboflavin biosynthetic process"/>
    <property type="evidence" value="ECO:0007669"/>
    <property type="project" value="InterPro"/>
</dbReference>
<dbReference type="Gene3D" id="3.40.430.10">
    <property type="entry name" value="Dihydrofolate Reductase, subunit A"/>
    <property type="match status" value="1"/>
</dbReference>
<evidence type="ECO:0000313" key="2">
    <source>
        <dbReference type="EMBL" id="AFZ69748.1"/>
    </source>
</evidence>
<dbReference type="AlphaFoldDB" id="L0A7A9"/>
<dbReference type="OrthoDB" id="195113at2"/>
<dbReference type="PANTHER" id="PTHR38011:SF11">
    <property type="entry name" value="2,5-DIAMINO-6-RIBOSYLAMINO-4(3H)-PYRIMIDINONE 5'-PHOSPHATE REDUCTASE"/>
    <property type="match status" value="1"/>
</dbReference>
<dbReference type="GO" id="GO:0008703">
    <property type="term" value="F:5-amino-6-(5-phosphoribosylamino)uracil reductase activity"/>
    <property type="evidence" value="ECO:0007669"/>
    <property type="project" value="InterPro"/>
</dbReference>
<dbReference type="HOGENOM" id="CLU_043966_4_2_0"/>
<proteinExistence type="predicted"/>
<evidence type="ECO:0000259" key="1">
    <source>
        <dbReference type="Pfam" id="PF01872"/>
    </source>
</evidence>
<accession>L0A7A9</accession>
<name>L0A7A9_DEIPD</name>
<dbReference type="InterPro" id="IPR024072">
    <property type="entry name" value="DHFR-like_dom_sf"/>
</dbReference>
<sequence length="189" mass="21050">MNQPRVSVFLGLSLDGYLARDDHNLDWLHTTLTPTDTPQDTGYTSFIATVDTLVIGRNTYDTVLNFDAWPYQGKHVVVLTSRPAESRHGETFFNGPLSTLLRELGEQGFRHVYLDGGIAVRQGLDEGLVDDLTLSWLPIILGSGRPLFHRGMSESRWSLTGSRVLENGLVQGQYQRADQSFYTPGGHSI</sequence>
<reference evidence="3" key="1">
    <citation type="submission" date="2012-03" db="EMBL/GenBank/DDBJ databases">
        <title>Complete sequence of plasmid 2 of Deinococcus peraridilitoris DSM 19664.</title>
        <authorList>
            <person name="Lucas S."/>
            <person name="Copeland A."/>
            <person name="Lapidus A."/>
            <person name="Glavina del Rio T."/>
            <person name="Dalin E."/>
            <person name="Tice H."/>
            <person name="Bruce D."/>
            <person name="Goodwin L."/>
            <person name="Pitluck S."/>
            <person name="Peters L."/>
            <person name="Mikhailova N."/>
            <person name="Lu M."/>
            <person name="Kyrpides N."/>
            <person name="Mavromatis K."/>
            <person name="Ivanova N."/>
            <person name="Brettin T."/>
            <person name="Detter J.C."/>
            <person name="Han C."/>
            <person name="Larimer F."/>
            <person name="Land M."/>
            <person name="Hauser L."/>
            <person name="Markowitz V."/>
            <person name="Cheng J.-F."/>
            <person name="Hugenholtz P."/>
            <person name="Woyke T."/>
            <person name="Wu D."/>
            <person name="Pukall R."/>
            <person name="Steenblock K."/>
            <person name="Brambilla E."/>
            <person name="Klenk H.-P."/>
            <person name="Eisen J.A."/>
        </authorList>
    </citation>
    <scope>NUCLEOTIDE SEQUENCE [LARGE SCALE GENOMIC DNA]</scope>
    <source>
        <strain evidence="3">DSM 19664 / LMG 22246 / CIP 109416 / KR-200</strain>
        <plasmid evidence="3">Plasmid pDEIPE02</plasmid>
    </source>
</reference>
<dbReference type="PANTHER" id="PTHR38011">
    <property type="entry name" value="DIHYDROFOLATE REDUCTASE FAMILY PROTEIN (AFU_ORTHOLOGUE AFUA_8G06820)"/>
    <property type="match status" value="1"/>
</dbReference>
<keyword evidence="3" id="KW-1185">Reference proteome</keyword>
<dbReference type="EMBL" id="CP003384">
    <property type="protein sequence ID" value="AFZ69748.1"/>
    <property type="molecule type" value="Genomic_DNA"/>
</dbReference>
<feature type="domain" description="Bacterial bifunctional deaminase-reductase C-terminal" evidence="1">
    <location>
        <begin position="5"/>
        <end position="170"/>
    </location>
</feature>
<keyword evidence="2" id="KW-0614">Plasmid</keyword>
<dbReference type="PATRIC" id="fig|937777.3.peg.4452"/>
<dbReference type="RefSeq" id="WP_015231647.1">
    <property type="nucleotide sequence ID" value="NC_019790.1"/>
</dbReference>
<evidence type="ECO:0000313" key="3">
    <source>
        <dbReference type="Proteomes" id="UP000010467"/>
    </source>
</evidence>
<dbReference type="Pfam" id="PF01872">
    <property type="entry name" value="RibD_C"/>
    <property type="match status" value="1"/>
</dbReference>
<dbReference type="Proteomes" id="UP000010467">
    <property type="component" value="Plasmid pDEIPE02"/>
</dbReference>
<protein>
    <submittedName>
        <fullName evidence="2">Dihydrofolate reductase</fullName>
    </submittedName>
</protein>
<dbReference type="InterPro" id="IPR050765">
    <property type="entry name" value="Riboflavin_Biosynth_HTPR"/>
</dbReference>
<dbReference type="InterPro" id="IPR002734">
    <property type="entry name" value="RibDG_C"/>
</dbReference>
<geneLocation type="plasmid" evidence="2 3">
    <name>pDEIPE02</name>
</geneLocation>
<dbReference type="KEGG" id="dpd:Deipe_4418"/>